<sequence>MINKKRSPWAWIPSLYFAQGLPYVAVMTISVIMYKRLGISNTDIALYTSWLYLPWVIKPFWSPFVDLLKTKRWWVVTMQLLVGAGLAGIAFTIPASDFFQWSLAIFWLVAFSSATHDIAADGFYMLALNTHDQSLYVGIRSTFYRVATIAGQGLLIIVAGALESSTGLKPLQLQVVASPEYSTAVTLPQSDSVLKASDGNTAVVDEYFFTSYPEVVELGTSGIRADSVAMLKAFAVEHNTLNGFTVKEESAAEKGNKEESWWSRSVAGPLGNFIRDNFGEKIEIAEVNSYTGAAKLVEVRLSKAPAPGEKMILNTRLEKGDKSLFLPYGERLEFTENNWDKPAYILIQADSKLDHKATAQFEGISGNISFAWSVTFFILAGFFVAVMLYHRFILPRPESDKAAKQVTAGTIFKEFFETFASFFKKKQAWVAIAFMLLYRFPEAQLVKLISPFLLDPKEVGGLGLTTGQVGLVYGTVGIIGLTLGGIIGGIVAARGGLKKWLWPMAWSISLTCATFVYLSVFQPDNLFIINLCVFIEQFGYGFGFTAYMLYMIYFADGEHKTSHYAICTAFMALGMMLPGMAAGWLQELIGYKHFFFWIMICCATTIAVTAFIKVDSSFGRKEVAKS</sequence>
<protein>
    <recommendedName>
        <fullName evidence="9">Protein AmpG</fullName>
    </recommendedName>
</protein>
<dbReference type="PANTHER" id="PTHR12778">
    <property type="entry name" value="SOLUTE CARRIER FAMILY 33 ACETYL-COA TRANSPORTER -RELATED"/>
    <property type="match status" value="1"/>
</dbReference>
<dbReference type="Gene3D" id="1.20.1250.20">
    <property type="entry name" value="MFS general substrate transporter like domains"/>
    <property type="match status" value="2"/>
</dbReference>
<comment type="subcellular location">
    <subcellularLocation>
        <location evidence="1">Membrane</location>
        <topology evidence="1">Multi-pass membrane protein</topology>
    </subcellularLocation>
</comment>
<dbReference type="GO" id="GO:0022857">
    <property type="term" value="F:transmembrane transporter activity"/>
    <property type="evidence" value="ECO:0007669"/>
    <property type="project" value="InterPro"/>
</dbReference>
<dbReference type="InterPro" id="IPR036259">
    <property type="entry name" value="MFS_trans_sf"/>
</dbReference>
<dbReference type="SUPFAM" id="SSF103473">
    <property type="entry name" value="MFS general substrate transporter"/>
    <property type="match status" value="2"/>
</dbReference>
<feature type="transmembrane region" description="Helical" evidence="7">
    <location>
        <begin position="526"/>
        <end position="550"/>
    </location>
</feature>
<keyword evidence="4 7" id="KW-0812">Transmembrane</keyword>
<dbReference type="AlphaFoldDB" id="A0A644XDH5"/>
<feature type="transmembrane region" description="Helical" evidence="7">
    <location>
        <begin position="500"/>
        <end position="520"/>
    </location>
</feature>
<evidence type="ECO:0000256" key="3">
    <source>
        <dbReference type="ARBA" id="ARBA00022448"/>
    </source>
</evidence>
<feature type="transmembrane region" description="Helical" evidence="7">
    <location>
        <begin position="370"/>
        <end position="389"/>
    </location>
</feature>
<dbReference type="Pfam" id="PF03092">
    <property type="entry name" value="BT1"/>
    <property type="match status" value="1"/>
</dbReference>
<comment type="similarity">
    <text evidence="2">Belongs to the major facilitator superfamily. Folate-biopterin transporter (TC 2.A.71) family.</text>
</comment>
<accession>A0A644XDH5</accession>
<feature type="transmembrane region" description="Helical" evidence="7">
    <location>
        <begin position="105"/>
        <end position="130"/>
    </location>
</feature>
<keyword evidence="3" id="KW-0813">Transport</keyword>
<evidence type="ECO:0000256" key="5">
    <source>
        <dbReference type="ARBA" id="ARBA00022989"/>
    </source>
</evidence>
<feature type="transmembrane region" description="Helical" evidence="7">
    <location>
        <begin position="73"/>
        <end position="93"/>
    </location>
</feature>
<keyword evidence="5 7" id="KW-1133">Transmembrane helix</keyword>
<feature type="transmembrane region" description="Helical" evidence="7">
    <location>
        <begin position="562"/>
        <end position="582"/>
    </location>
</feature>
<dbReference type="InterPro" id="IPR004752">
    <property type="entry name" value="AmpG_permease/AT-1"/>
</dbReference>
<proteinExistence type="inferred from homology"/>
<organism evidence="8">
    <name type="scientific">bioreactor metagenome</name>
    <dbReference type="NCBI Taxonomy" id="1076179"/>
    <lineage>
        <taxon>unclassified sequences</taxon>
        <taxon>metagenomes</taxon>
        <taxon>ecological metagenomes</taxon>
    </lineage>
</organism>
<dbReference type="EMBL" id="VSSQ01002253">
    <property type="protein sequence ID" value="MPM14280.1"/>
    <property type="molecule type" value="Genomic_DNA"/>
</dbReference>
<feature type="transmembrane region" description="Helical" evidence="7">
    <location>
        <begin position="44"/>
        <end position="61"/>
    </location>
</feature>
<keyword evidence="6 7" id="KW-0472">Membrane</keyword>
<dbReference type="GO" id="GO:0016020">
    <property type="term" value="C:membrane"/>
    <property type="evidence" value="ECO:0007669"/>
    <property type="project" value="UniProtKB-SubCell"/>
</dbReference>
<reference evidence="8" key="1">
    <citation type="submission" date="2019-08" db="EMBL/GenBank/DDBJ databases">
        <authorList>
            <person name="Kucharzyk K."/>
            <person name="Murdoch R.W."/>
            <person name="Higgins S."/>
            <person name="Loffler F."/>
        </authorList>
    </citation>
    <scope>NUCLEOTIDE SEQUENCE</scope>
</reference>
<evidence type="ECO:0008006" key="9">
    <source>
        <dbReference type="Google" id="ProtNLM"/>
    </source>
</evidence>
<evidence type="ECO:0000256" key="7">
    <source>
        <dbReference type="SAM" id="Phobius"/>
    </source>
</evidence>
<evidence type="ECO:0000313" key="8">
    <source>
        <dbReference type="EMBL" id="MPM14280.1"/>
    </source>
</evidence>
<dbReference type="PANTHER" id="PTHR12778:SF10">
    <property type="entry name" value="MAJOR FACILITATOR SUPERFAMILY DOMAIN-CONTAINING PROTEIN 3"/>
    <property type="match status" value="1"/>
</dbReference>
<feature type="transmembrane region" description="Helical" evidence="7">
    <location>
        <begin position="12"/>
        <end position="32"/>
    </location>
</feature>
<evidence type="ECO:0000256" key="2">
    <source>
        <dbReference type="ARBA" id="ARBA00007015"/>
    </source>
</evidence>
<feature type="transmembrane region" description="Helical" evidence="7">
    <location>
        <begin position="470"/>
        <end position="493"/>
    </location>
</feature>
<dbReference type="InterPro" id="IPR039309">
    <property type="entry name" value="BT1"/>
</dbReference>
<dbReference type="Pfam" id="PF07690">
    <property type="entry name" value="MFS_1"/>
    <property type="match status" value="1"/>
</dbReference>
<dbReference type="InterPro" id="IPR011701">
    <property type="entry name" value="MFS"/>
</dbReference>
<gene>
    <name evidence="8" type="ORF">SDC9_60642</name>
</gene>
<comment type="caution">
    <text evidence="8">The sequence shown here is derived from an EMBL/GenBank/DDBJ whole genome shotgun (WGS) entry which is preliminary data.</text>
</comment>
<evidence type="ECO:0000256" key="6">
    <source>
        <dbReference type="ARBA" id="ARBA00023136"/>
    </source>
</evidence>
<feature type="transmembrane region" description="Helical" evidence="7">
    <location>
        <begin position="594"/>
        <end position="612"/>
    </location>
</feature>
<evidence type="ECO:0000256" key="1">
    <source>
        <dbReference type="ARBA" id="ARBA00004141"/>
    </source>
</evidence>
<name>A0A644XDH5_9ZZZZ</name>
<evidence type="ECO:0000256" key="4">
    <source>
        <dbReference type="ARBA" id="ARBA00022692"/>
    </source>
</evidence>